<dbReference type="PROSITE" id="PS00092">
    <property type="entry name" value="N6_MTASE"/>
    <property type="match status" value="1"/>
</dbReference>
<dbReference type="Pfam" id="PF06325">
    <property type="entry name" value="PrmA"/>
    <property type="match status" value="1"/>
</dbReference>
<dbReference type="Gene3D" id="3.40.50.150">
    <property type="entry name" value="Vaccinia Virus protein VP39"/>
    <property type="match status" value="1"/>
</dbReference>
<name>A0AAE1ZC26_SCHME</name>
<dbReference type="SUPFAM" id="SSF53335">
    <property type="entry name" value="S-adenosyl-L-methionine-dependent methyltransferases"/>
    <property type="match status" value="1"/>
</dbReference>
<comment type="caution">
    <text evidence="1">The sequence shown here is derived from an EMBL/GenBank/DDBJ whole genome shotgun (WGS) entry which is preliminary data.</text>
</comment>
<dbReference type="PANTHER" id="PTHR23290">
    <property type="entry name" value="RRNA N6-ADENOSINE-METHYLTRANSFERASE METTL5"/>
    <property type="match status" value="1"/>
</dbReference>
<dbReference type="InterPro" id="IPR002052">
    <property type="entry name" value="DNA_methylase_N6_adenine_CS"/>
</dbReference>
<accession>A0AAE1ZC26</accession>
<dbReference type="PANTHER" id="PTHR23290:SF0">
    <property type="entry name" value="RRNA N6-ADENOSINE-METHYLTRANSFERASE METTL5"/>
    <property type="match status" value="1"/>
</dbReference>
<dbReference type="InterPro" id="IPR029063">
    <property type="entry name" value="SAM-dependent_MTases_sf"/>
</dbReference>
<dbReference type="CDD" id="cd02440">
    <property type="entry name" value="AdoMet_MTases"/>
    <property type="match status" value="1"/>
</dbReference>
<dbReference type="EMBL" id="JALJAT010000003">
    <property type="protein sequence ID" value="KAK4471153.1"/>
    <property type="molecule type" value="Genomic_DNA"/>
</dbReference>
<sequence length="203" mass="22735">MSRHSETQSLNLNNTALQRKSQMMDNALEGMSVADLGCGTGMLSIGAKLLGASCVLGFEIDEDAVTEFRSNLETYEMLDESINITLCDVVRLFRENNNKFVDTVILNPPFGTNPDNNGNVGLIHWPYFSGADMAFLHAALSIAHSNVYSLHKTTTRNHVLRTIHNTGAQAKVIAELRFDLPRSYKRHRYDTVDIAVDFIHSWF</sequence>
<protein>
    <recommendedName>
        <fullName evidence="3">Methyltransferase small domain-containing protein</fullName>
    </recommendedName>
</protein>
<evidence type="ECO:0000313" key="2">
    <source>
        <dbReference type="Proteomes" id="UP001292079"/>
    </source>
</evidence>
<reference evidence="1" key="1">
    <citation type="submission" date="2022-04" db="EMBL/GenBank/DDBJ databases">
        <authorList>
            <person name="Xu L."/>
            <person name="Lv Z."/>
        </authorList>
    </citation>
    <scope>NUCLEOTIDE SEQUENCE</scope>
    <source>
        <strain evidence="1">LV_2022a</strain>
    </source>
</reference>
<evidence type="ECO:0000313" key="1">
    <source>
        <dbReference type="EMBL" id="KAK4471153.1"/>
    </source>
</evidence>
<dbReference type="InterPro" id="IPR051720">
    <property type="entry name" value="rRNA_MeTrfase/Polyamine_Synth"/>
</dbReference>
<gene>
    <name evidence="1" type="ORF">MN116_005548</name>
</gene>
<dbReference type="Proteomes" id="UP001292079">
    <property type="component" value="Unassembled WGS sequence"/>
</dbReference>
<dbReference type="GO" id="GO:0008988">
    <property type="term" value="F:rRNA (adenine-N6-)-methyltransferase activity"/>
    <property type="evidence" value="ECO:0007669"/>
    <property type="project" value="TreeGrafter"/>
</dbReference>
<proteinExistence type="predicted"/>
<keyword evidence="2" id="KW-1185">Reference proteome</keyword>
<dbReference type="GO" id="GO:0003676">
    <property type="term" value="F:nucleic acid binding"/>
    <property type="evidence" value="ECO:0007669"/>
    <property type="project" value="InterPro"/>
</dbReference>
<dbReference type="AlphaFoldDB" id="A0AAE1ZC26"/>
<organism evidence="1 2">
    <name type="scientific">Schistosoma mekongi</name>
    <name type="common">Parasitic worm</name>
    <dbReference type="NCBI Taxonomy" id="38744"/>
    <lineage>
        <taxon>Eukaryota</taxon>
        <taxon>Metazoa</taxon>
        <taxon>Spiralia</taxon>
        <taxon>Lophotrochozoa</taxon>
        <taxon>Platyhelminthes</taxon>
        <taxon>Trematoda</taxon>
        <taxon>Digenea</taxon>
        <taxon>Strigeidida</taxon>
        <taxon>Schistosomatoidea</taxon>
        <taxon>Schistosomatidae</taxon>
        <taxon>Schistosoma</taxon>
    </lineage>
</organism>
<reference evidence="1" key="2">
    <citation type="journal article" date="2023" name="Infect Dis Poverty">
        <title>Chromosome-scale genome of the human blood fluke Schistosoma mekongi and its implications for public health.</title>
        <authorList>
            <person name="Zhou M."/>
            <person name="Xu L."/>
            <person name="Xu D."/>
            <person name="Chen W."/>
            <person name="Khan J."/>
            <person name="Hu Y."/>
            <person name="Huang H."/>
            <person name="Wei H."/>
            <person name="Zhang Y."/>
            <person name="Chusongsang P."/>
            <person name="Tanasarnprasert K."/>
            <person name="Hu X."/>
            <person name="Limpanont Y."/>
            <person name="Lv Z."/>
        </authorList>
    </citation>
    <scope>NUCLEOTIDE SEQUENCE</scope>
    <source>
        <strain evidence="1">LV_2022a</strain>
    </source>
</reference>
<evidence type="ECO:0008006" key="3">
    <source>
        <dbReference type="Google" id="ProtNLM"/>
    </source>
</evidence>